<reference evidence="2" key="1">
    <citation type="journal article" date="2019" name="Int. J. Syst. Evol. Microbiol.">
        <title>The Global Catalogue of Microorganisms (GCM) 10K type strain sequencing project: providing services to taxonomists for standard genome sequencing and annotation.</title>
        <authorList>
            <consortium name="The Broad Institute Genomics Platform"/>
            <consortium name="The Broad Institute Genome Sequencing Center for Infectious Disease"/>
            <person name="Wu L."/>
            <person name="Ma J."/>
        </authorList>
    </citation>
    <scope>NUCLEOTIDE SEQUENCE [LARGE SCALE GENOMIC DNA]</scope>
    <source>
        <strain evidence="2">JCM 16548</strain>
    </source>
</reference>
<dbReference type="EMBL" id="BAAAYX010000004">
    <property type="protein sequence ID" value="GAA3700578.1"/>
    <property type="molecule type" value="Genomic_DNA"/>
</dbReference>
<dbReference type="Proteomes" id="UP001500051">
    <property type="component" value="Unassembled WGS sequence"/>
</dbReference>
<organism evidence="1 2">
    <name type="scientific">Microlunatus aurantiacus</name>
    <dbReference type="NCBI Taxonomy" id="446786"/>
    <lineage>
        <taxon>Bacteria</taxon>
        <taxon>Bacillati</taxon>
        <taxon>Actinomycetota</taxon>
        <taxon>Actinomycetes</taxon>
        <taxon>Propionibacteriales</taxon>
        <taxon>Propionibacteriaceae</taxon>
        <taxon>Microlunatus</taxon>
    </lineage>
</organism>
<dbReference type="InterPro" id="IPR043519">
    <property type="entry name" value="NT_sf"/>
</dbReference>
<name>A0ABP7D7N0_9ACTN</name>
<gene>
    <name evidence="1" type="ORF">GCM10022204_16660</name>
</gene>
<dbReference type="Gene3D" id="3.30.460.10">
    <property type="entry name" value="Beta Polymerase, domain 2"/>
    <property type="match status" value="1"/>
</dbReference>
<proteinExistence type="predicted"/>
<protein>
    <recommendedName>
        <fullName evidence="3">Streptomycin adenylyltransferase</fullName>
    </recommendedName>
</protein>
<evidence type="ECO:0000313" key="2">
    <source>
        <dbReference type="Proteomes" id="UP001500051"/>
    </source>
</evidence>
<evidence type="ECO:0008006" key="3">
    <source>
        <dbReference type="Google" id="ProtNLM"/>
    </source>
</evidence>
<dbReference type="RefSeq" id="WP_344811860.1">
    <property type="nucleotide sequence ID" value="NZ_BAAAYX010000004.1"/>
</dbReference>
<comment type="caution">
    <text evidence="1">The sequence shown here is derived from an EMBL/GenBank/DDBJ whole genome shotgun (WGS) entry which is preliminary data.</text>
</comment>
<accession>A0ABP7D7N0</accession>
<keyword evidence="2" id="KW-1185">Reference proteome</keyword>
<evidence type="ECO:0000313" key="1">
    <source>
        <dbReference type="EMBL" id="GAA3700578.1"/>
    </source>
</evidence>
<sequence length="342" mass="35950">MVLIAEARAVARDWVRGQTGPDLVGAFLAGSSAVGPGGDELATTSDVDLVLVTSGVAPAKVGKLWHDGVLLDVSSLSAAELEPRTIAGTSYLAPFFTDAMIIHDPAGALAALHDQVRGLVDQPVWVRRRVTEVRTKITTGLAAADPTAPLAQQVIGWVFPASLPTVQLLVAAGRPPTVRKRYLRCQQLLAGTPDAPPDLYERLLAALGCADVTSDQVRRHLDGLADTLRVTATHARTPFPFSSDLRPDTWHIALDGSVELVDAGWPREAVWWLLATAARCATVLAADAPAGVAARHEERLAAAAADLLGFGPGDGPRRAADVLDVLPDVDALVERLVVGAAE</sequence>